<dbReference type="SUPFAM" id="SSF51445">
    <property type="entry name" value="(Trans)glycosidases"/>
    <property type="match status" value="1"/>
</dbReference>
<evidence type="ECO:0000256" key="2">
    <source>
        <dbReference type="ARBA" id="ARBA00012729"/>
    </source>
</evidence>
<feature type="compositionally biased region" description="Low complexity" evidence="10">
    <location>
        <begin position="355"/>
        <end position="449"/>
    </location>
</feature>
<evidence type="ECO:0000259" key="12">
    <source>
        <dbReference type="PROSITE" id="PS51910"/>
    </source>
</evidence>
<evidence type="ECO:0000256" key="10">
    <source>
        <dbReference type="SAM" id="MobiDB-lite"/>
    </source>
</evidence>
<dbReference type="InterPro" id="IPR050542">
    <property type="entry name" value="Glycosyl_Hydrlase18_Chitinase"/>
</dbReference>
<dbReference type="Pfam" id="PF03427">
    <property type="entry name" value="CBM_19"/>
    <property type="match status" value="1"/>
</dbReference>
<dbReference type="PROSITE" id="PS51910">
    <property type="entry name" value="GH18_2"/>
    <property type="match status" value="1"/>
</dbReference>
<feature type="compositionally biased region" description="Low complexity" evidence="10">
    <location>
        <begin position="327"/>
        <end position="348"/>
    </location>
</feature>
<dbReference type="PANTHER" id="PTHR45708">
    <property type="entry name" value="ENDOCHITINASE"/>
    <property type="match status" value="1"/>
</dbReference>
<keyword evidence="5" id="KW-0146">Chitin degradation</keyword>
<dbReference type="GO" id="GO:0008061">
    <property type="term" value="F:chitin binding"/>
    <property type="evidence" value="ECO:0007669"/>
    <property type="project" value="UniProtKB-KW"/>
</dbReference>
<evidence type="ECO:0000256" key="6">
    <source>
        <dbReference type="ARBA" id="ARBA00023277"/>
    </source>
</evidence>
<dbReference type="PROSITE" id="PS01095">
    <property type="entry name" value="GH18_1"/>
    <property type="match status" value="1"/>
</dbReference>
<evidence type="ECO:0000256" key="8">
    <source>
        <dbReference type="ARBA" id="ARBA00023326"/>
    </source>
</evidence>
<dbReference type="HOGENOM" id="CLU_007818_7_0_1"/>
<dbReference type="Proteomes" id="UP000019384">
    <property type="component" value="Unassembled WGS sequence"/>
</dbReference>
<dbReference type="EC" id="3.2.1.14" evidence="2"/>
<evidence type="ECO:0000256" key="1">
    <source>
        <dbReference type="ARBA" id="ARBA00000822"/>
    </source>
</evidence>
<dbReference type="RefSeq" id="XP_022461029.1">
    <property type="nucleotide sequence ID" value="XM_022606170.1"/>
</dbReference>
<organism evidence="13 14">
    <name type="scientific">Kuraishia capsulata CBS 1993</name>
    <dbReference type="NCBI Taxonomy" id="1382522"/>
    <lineage>
        <taxon>Eukaryota</taxon>
        <taxon>Fungi</taxon>
        <taxon>Dikarya</taxon>
        <taxon>Ascomycota</taxon>
        <taxon>Saccharomycotina</taxon>
        <taxon>Pichiomycetes</taxon>
        <taxon>Pichiales</taxon>
        <taxon>Pichiaceae</taxon>
        <taxon>Kuraishia</taxon>
    </lineage>
</organism>
<evidence type="ECO:0000256" key="4">
    <source>
        <dbReference type="ARBA" id="ARBA00022801"/>
    </source>
</evidence>
<sequence length="602" mass="61849">MFSQVTIFALLSFWASAALAYNADSKDNVVLYWGQASAGSQERLSYYCESDAADIIVLSFMTEFSSADTLPVLNFASACSSTFSDGLLDCDEIASDIQTCQDAGKLVLLSLGGASGSYGFASDSDAEGFAGTLWNMFGGGSADERPFGTSVLDGFDFDIENNDSTGYAALAKKLRKYYAEDTSKSYYISAAPQCVYPDASVGDLLENADVDFAFVQFYNNYCNLDESFNWDTWADYAVNTSPNSDIKLFIGLPASSSAAGSGYVDASTVKSTVKDLTSTDNLGGIMLWDASQAFSNTGSDGDNFAVEMKSVLNDVFGSATSSASSAASASSTASSDASSTVSSTASSTETEEVSSTEATSVTSSTEISSAEPSSTEISSSSVSSSESSSSVSSTETSTISSTESSTLVSSTEISASVSSTESSTSVSSTSVPVAAPTTSAASSPTVTEVATTPVDAEVVVSTPASATSIATASPLTTLSTVYISSSSSTTTASTAAATSTGASYTDCSGLSGLAEAKCLNENFDAGLFLGSADSCTTEGDLACTADGNFAICNFGKWVVMGCPVTTSCYAYTQGSEVDIGCNYANQKNSFVKRSSIFDIFKA</sequence>
<keyword evidence="3" id="KW-0147">Chitin-binding</keyword>
<dbReference type="InterPro" id="IPR001223">
    <property type="entry name" value="Glyco_hydro18_cat"/>
</dbReference>
<dbReference type="InterPro" id="IPR001579">
    <property type="entry name" value="Glyco_hydro_18_chit_AS"/>
</dbReference>
<feature type="chain" id="PRO_5004879242" description="chitinase" evidence="11">
    <location>
        <begin position="21"/>
        <end position="602"/>
    </location>
</feature>
<evidence type="ECO:0000256" key="3">
    <source>
        <dbReference type="ARBA" id="ARBA00022669"/>
    </source>
</evidence>
<evidence type="ECO:0000256" key="11">
    <source>
        <dbReference type="SAM" id="SignalP"/>
    </source>
</evidence>
<feature type="region of interest" description="Disordered" evidence="10">
    <location>
        <begin position="327"/>
        <end position="449"/>
    </location>
</feature>
<evidence type="ECO:0000313" key="13">
    <source>
        <dbReference type="EMBL" id="CDK29040.1"/>
    </source>
</evidence>
<dbReference type="Gene3D" id="3.20.20.80">
    <property type="entry name" value="Glycosidases"/>
    <property type="match status" value="1"/>
</dbReference>
<dbReference type="AlphaFoldDB" id="W6MXK3"/>
<keyword evidence="8" id="KW-0624">Polysaccharide degradation</keyword>
<gene>
    <name evidence="13" type="ORF">KUCA_T00005026001</name>
</gene>
<reference evidence="13" key="2">
    <citation type="submission" date="2014-02" db="EMBL/GenBank/DDBJ databases">
        <title>Complete DNA sequence of /Kuraishia capsulata/ illustrates novel genomic features among budding yeasts (/Saccharomycotina/).</title>
        <authorList>
            <person name="Morales L."/>
            <person name="Noel B."/>
            <person name="Porcel B."/>
            <person name="Marcet-Houben M."/>
            <person name="Hullo M-F."/>
            <person name="Sacerdot C."/>
            <person name="Tekaia F."/>
            <person name="Leh-Louis V."/>
            <person name="Despons L."/>
            <person name="Khanna V."/>
            <person name="Aury J-M."/>
            <person name="Barbe V."/>
            <person name="Couloux A."/>
            <person name="Labadie K."/>
            <person name="Pelletier E."/>
            <person name="Souciet J-L."/>
            <person name="Boekhout T."/>
            <person name="Gabaldon T."/>
            <person name="Wincker P."/>
            <person name="Dujon B."/>
        </authorList>
    </citation>
    <scope>NUCLEOTIDE SEQUENCE</scope>
    <source>
        <strain evidence="13">CBS 1993</strain>
    </source>
</reference>
<proteinExistence type="predicted"/>
<accession>W6MXK3</accession>
<dbReference type="GeneID" id="34522417"/>
<dbReference type="STRING" id="1382522.W6MXK3"/>
<evidence type="ECO:0000256" key="7">
    <source>
        <dbReference type="ARBA" id="ARBA00023295"/>
    </source>
</evidence>
<dbReference type="GO" id="GO:0000272">
    <property type="term" value="P:polysaccharide catabolic process"/>
    <property type="evidence" value="ECO:0007669"/>
    <property type="project" value="UniProtKB-KW"/>
</dbReference>
<name>W6MXK3_9ASCO</name>
<dbReference type="EMBL" id="HG793130">
    <property type="protein sequence ID" value="CDK29040.1"/>
    <property type="molecule type" value="Genomic_DNA"/>
</dbReference>
<dbReference type="OrthoDB" id="6020543at2759"/>
<keyword evidence="7 9" id="KW-0326">Glycosidase</keyword>
<evidence type="ECO:0000313" key="14">
    <source>
        <dbReference type="Proteomes" id="UP000019384"/>
    </source>
</evidence>
<evidence type="ECO:0000256" key="5">
    <source>
        <dbReference type="ARBA" id="ARBA00023024"/>
    </source>
</evidence>
<reference evidence="13" key="1">
    <citation type="submission" date="2013-12" db="EMBL/GenBank/DDBJ databases">
        <authorList>
            <person name="Genoscope - CEA"/>
        </authorList>
    </citation>
    <scope>NUCLEOTIDE SEQUENCE</scope>
    <source>
        <strain evidence="13">CBS 1993</strain>
    </source>
</reference>
<evidence type="ECO:0000256" key="9">
    <source>
        <dbReference type="RuleBase" id="RU000489"/>
    </source>
</evidence>
<feature type="domain" description="GH18" evidence="12">
    <location>
        <begin position="27"/>
        <end position="315"/>
    </location>
</feature>
<protein>
    <recommendedName>
        <fullName evidence="2">chitinase</fullName>
        <ecNumber evidence="2">3.2.1.14</ecNumber>
    </recommendedName>
</protein>
<dbReference type="InterPro" id="IPR017853">
    <property type="entry name" value="GH"/>
</dbReference>
<dbReference type="Pfam" id="PF00704">
    <property type="entry name" value="Glyco_hydro_18"/>
    <property type="match status" value="1"/>
</dbReference>
<keyword evidence="4 9" id="KW-0378">Hydrolase</keyword>
<dbReference type="GO" id="GO:0008843">
    <property type="term" value="F:endochitinase activity"/>
    <property type="evidence" value="ECO:0007669"/>
    <property type="project" value="UniProtKB-EC"/>
</dbReference>
<dbReference type="InterPro" id="IPR005089">
    <property type="entry name" value="CBM19"/>
</dbReference>
<keyword evidence="11" id="KW-0732">Signal</keyword>
<dbReference type="CDD" id="cd02877">
    <property type="entry name" value="GH18_hevamine_XipI_class_III"/>
    <property type="match status" value="1"/>
</dbReference>
<dbReference type="PANTHER" id="PTHR45708:SF49">
    <property type="entry name" value="ENDOCHITINASE"/>
    <property type="match status" value="1"/>
</dbReference>
<keyword evidence="6" id="KW-0119">Carbohydrate metabolism</keyword>
<dbReference type="InterPro" id="IPR045321">
    <property type="entry name" value="Cts1-like"/>
</dbReference>
<dbReference type="GO" id="GO:0006032">
    <property type="term" value="P:chitin catabolic process"/>
    <property type="evidence" value="ECO:0007669"/>
    <property type="project" value="UniProtKB-KW"/>
</dbReference>
<feature type="signal peptide" evidence="11">
    <location>
        <begin position="1"/>
        <end position="20"/>
    </location>
</feature>
<keyword evidence="14" id="KW-1185">Reference proteome</keyword>
<dbReference type="GO" id="GO:0005576">
    <property type="term" value="C:extracellular region"/>
    <property type="evidence" value="ECO:0007669"/>
    <property type="project" value="TreeGrafter"/>
</dbReference>
<comment type="catalytic activity">
    <reaction evidence="1">
        <text>Random endo-hydrolysis of N-acetyl-beta-D-glucosaminide (1-&gt;4)-beta-linkages in chitin and chitodextrins.</text>
        <dbReference type="EC" id="3.2.1.14"/>
    </reaction>
</comment>